<organism evidence="1 2">
    <name type="scientific">Sumerlaea chitinivorans</name>
    <dbReference type="NCBI Taxonomy" id="2250252"/>
    <lineage>
        <taxon>Bacteria</taxon>
        <taxon>Candidatus Sumerlaeota</taxon>
        <taxon>Candidatus Sumerlaeia</taxon>
        <taxon>Candidatus Sumerlaeales</taxon>
        <taxon>Candidatus Sumerlaeaceae</taxon>
        <taxon>Candidatus Sumerlaea</taxon>
    </lineage>
</organism>
<sequence>MPKTLVIGYGNPLRGDDAVGQVVAQRFAASYADASTEVRALFQLVPELAEDLSTADTVVFVDASATLAPGEVRCESLEIAPSNSSESFTHRVTPYGLLQMSCELYGKAPRAWLISVGGAVFGHAEGLSPQVAVTVDEICEQIRTLLANE</sequence>
<dbReference type="SUPFAM" id="SSF53163">
    <property type="entry name" value="HybD-like"/>
    <property type="match status" value="1"/>
</dbReference>
<accession>A0A2Z4Y7R0</accession>
<proteinExistence type="predicted"/>
<protein>
    <submittedName>
        <fullName evidence="1">NADH-reducing hydrogenase maturation factor</fullName>
    </submittedName>
</protein>
<gene>
    <name evidence="1" type="ORF">BRCON_1905</name>
</gene>
<evidence type="ECO:0000313" key="2">
    <source>
        <dbReference type="Proteomes" id="UP000262583"/>
    </source>
</evidence>
<reference evidence="1 2" key="1">
    <citation type="submission" date="2018-05" db="EMBL/GenBank/DDBJ databases">
        <title>A metagenomic window into the 2 km-deep terrestrial subsurface aquifer revealed taxonomically and functionally diverse microbial community comprising novel uncultured bacterial lineages.</title>
        <authorList>
            <person name="Kadnikov V.V."/>
            <person name="Mardanov A.V."/>
            <person name="Beletsky A.V."/>
            <person name="Banks D."/>
            <person name="Pimenov N.V."/>
            <person name="Frank Y.A."/>
            <person name="Karnachuk O.V."/>
            <person name="Ravin N.V."/>
        </authorList>
    </citation>
    <scope>NUCLEOTIDE SEQUENCE [LARGE SCALE GENOMIC DNA]</scope>
    <source>
        <strain evidence="1">BY</strain>
    </source>
</reference>
<name>A0A2Z4Y7R0_SUMC1</name>
<evidence type="ECO:0000313" key="1">
    <source>
        <dbReference type="EMBL" id="AXA36682.1"/>
    </source>
</evidence>
<dbReference type="GO" id="GO:0016485">
    <property type="term" value="P:protein processing"/>
    <property type="evidence" value="ECO:0007669"/>
    <property type="project" value="TreeGrafter"/>
</dbReference>
<dbReference type="InterPro" id="IPR023430">
    <property type="entry name" value="Pept_HybD-like_dom_sf"/>
</dbReference>
<dbReference type="PANTHER" id="PTHR30302">
    <property type="entry name" value="HYDROGENASE 1 MATURATION PROTEASE"/>
    <property type="match status" value="1"/>
</dbReference>
<dbReference type="AlphaFoldDB" id="A0A2Z4Y7R0"/>
<dbReference type="Proteomes" id="UP000262583">
    <property type="component" value="Chromosome"/>
</dbReference>
<dbReference type="KEGG" id="schv:BRCON_1905"/>
<dbReference type="GO" id="GO:0004175">
    <property type="term" value="F:endopeptidase activity"/>
    <property type="evidence" value="ECO:0007669"/>
    <property type="project" value="TreeGrafter"/>
</dbReference>
<dbReference type="Gene3D" id="3.40.50.1450">
    <property type="entry name" value="HybD-like"/>
    <property type="match status" value="1"/>
</dbReference>
<dbReference type="InterPro" id="IPR000671">
    <property type="entry name" value="Peptidase_A31"/>
</dbReference>
<dbReference type="GO" id="GO:0008047">
    <property type="term" value="F:enzyme activator activity"/>
    <property type="evidence" value="ECO:0007669"/>
    <property type="project" value="InterPro"/>
</dbReference>
<dbReference type="EMBL" id="CP030759">
    <property type="protein sequence ID" value="AXA36682.1"/>
    <property type="molecule type" value="Genomic_DNA"/>
</dbReference>
<dbReference type="NCBIfam" id="TIGR00072">
    <property type="entry name" value="hydrog_prot"/>
    <property type="match status" value="1"/>
</dbReference>
<dbReference type="PANTHER" id="PTHR30302:SF5">
    <property type="entry name" value="SLR1876 PROTEIN"/>
    <property type="match status" value="1"/>
</dbReference>